<dbReference type="GO" id="GO:0020037">
    <property type="term" value="F:heme binding"/>
    <property type="evidence" value="ECO:0007669"/>
    <property type="project" value="InterPro"/>
</dbReference>
<dbReference type="SUPFAM" id="SSF140959">
    <property type="entry name" value="Indolic compounds 2,3-dioxygenase-like"/>
    <property type="match status" value="1"/>
</dbReference>
<organism evidence="1 2">
    <name type="scientific">Flexibacter flexilis DSM 6793</name>
    <dbReference type="NCBI Taxonomy" id="927664"/>
    <lineage>
        <taxon>Bacteria</taxon>
        <taxon>Pseudomonadati</taxon>
        <taxon>Bacteroidota</taxon>
        <taxon>Cytophagia</taxon>
        <taxon>Cytophagales</taxon>
        <taxon>Flexibacteraceae</taxon>
        <taxon>Flexibacter</taxon>
    </lineage>
</organism>
<keyword evidence="1" id="KW-0223">Dioxygenase</keyword>
<dbReference type="GO" id="GO:0019441">
    <property type="term" value="P:L-tryptophan catabolic process to kynurenine"/>
    <property type="evidence" value="ECO:0007669"/>
    <property type="project" value="InterPro"/>
</dbReference>
<dbReference type="GO" id="GO:0004833">
    <property type="term" value="F:L-tryptophan 2,3-dioxygenase activity"/>
    <property type="evidence" value="ECO:0007669"/>
    <property type="project" value="InterPro"/>
</dbReference>
<dbReference type="AlphaFoldDB" id="A0A1I1G391"/>
<dbReference type="RefSeq" id="WP_091509199.1">
    <property type="nucleotide sequence ID" value="NZ_FOLE01000002.1"/>
</dbReference>
<dbReference type="STRING" id="927664.SAMN05421780_102431"/>
<dbReference type="EMBL" id="FOLE01000002">
    <property type="protein sequence ID" value="SFC05981.1"/>
    <property type="molecule type" value="Genomic_DNA"/>
</dbReference>
<dbReference type="Proteomes" id="UP000199514">
    <property type="component" value="Unassembled WGS sequence"/>
</dbReference>
<keyword evidence="2" id="KW-1185">Reference proteome</keyword>
<evidence type="ECO:0000313" key="2">
    <source>
        <dbReference type="Proteomes" id="UP000199514"/>
    </source>
</evidence>
<dbReference type="GO" id="GO:0019442">
    <property type="term" value="P:L-tryptophan catabolic process to acetyl-CoA"/>
    <property type="evidence" value="ECO:0007669"/>
    <property type="project" value="TreeGrafter"/>
</dbReference>
<protein>
    <submittedName>
        <fullName evidence="1">Tryptophan 2,3-dioxygenase</fullName>
    </submittedName>
</protein>
<keyword evidence="1" id="KW-0560">Oxidoreductase</keyword>
<dbReference type="OrthoDB" id="9776847at2"/>
<dbReference type="Pfam" id="PF03301">
    <property type="entry name" value="Trp_dioxygenase"/>
    <property type="match status" value="1"/>
</dbReference>
<dbReference type="InterPro" id="IPR004981">
    <property type="entry name" value="Trp_2_3_dOase"/>
</dbReference>
<reference evidence="1 2" key="1">
    <citation type="submission" date="2016-10" db="EMBL/GenBank/DDBJ databases">
        <authorList>
            <person name="de Groot N.N."/>
        </authorList>
    </citation>
    <scope>NUCLEOTIDE SEQUENCE [LARGE SCALE GENOMIC DNA]</scope>
    <source>
        <strain evidence="1 2">DSM 6793</strain>
    </source>
</reference>
<name>A0A1I1G391_9BACT</name>
<dbReference type="PANTHER" id="PTHR10138:SF0">
    <property type="entry name" value="TRYPTOPHAN 2,3-DIOXYGENASE"/>
    <property type="match status" value="1"/>
</dbReference>
<dbReference type="Gene3D" id="1.20.58.480">
    <property type="match status" value="1"/>
</dbReference>
<sequence>MEEKNAALMAQLEKLQAKYQATGQDIISYLEGLYYTDFLNYWDYVHTDTLLSLQIPRTSLPDEQIFIIYHQITELYFKLILSEVNQIADKADLTTEFMLERVERINRYWEILVQSFVVMVNGMETEQFMKFRMALLPASGFQSAQYRLIEIAATDFINLVTKDLRPTMKQASIEQMYEHIYWKEGATEIATGQKTLTLVRFEEKYGAQFIAQGHAFLSKNLRKRYLSLPADSEKMPALHQALREFDTFVNVKWPLAHLRSAGRYLQRNVDVLAATGGTNWQKYLPPRFQKRIFFPELWSEEDVENWGKAAVLDAYGMSEK</sequence>
<dbReference type="InterPro" id="IPR037217">
    <property type="entry name" value="Trp/Indoleamine_2_3_dOase-like"/>
</dbReference>
<proteinExistence type="predicted"/>
<evidence type="ECO:0000313" key="1">
    <source>
        <dbReference type="EMBL" id="SFC05981.1"/>
    </source>
</evidence>
<gene>
    <name evidence="1" type="ORF">SAMN05421780_102431</name>
</gene>
<dbReference type="PANTHER" id="PTHR10138">
    <property type="entry name" value="TRYPTOPHAN 2,3-DIOXYGENASE"/>
    <property type="match status" value="1"/>
</dbReference>
<accession>A0A1I1G391</accession>
<dbReference type="GO" id="GO:0046872">
    <property type="term" value="F:metal ion binding"/>
    <property type="evidence" value="ECO:0007669"/>
    <property type="project" value="InterPro"/>
</dbReference>